<sequence>MTTTERWLALAEVYDGAGTPDLGKTPALRFQLVAGGPKSIGLPAYLGFLFYTPGNRGTGVFHGVGHAIAADHAGQPHELAGHASHAPVVKVAISLRTPGEVIGRVVFCDLDAQTGGPGREQVHFEGLVDGQVISTGSDSFSLTLYRTTLGN</sequence>
<reference evidence="1" key="3">
    <citation type="submission" date="2022-06" db="EMBL/GenBank/DDBJ databases">
        <title>Genomic Encyclopedia of Type Strains, Phase III (KMG-III): the genomes of soil and plant-associated and newly described type strains.</title>
        <authorList>
            <person name="Whitman W."/>
        </authorList>
    </citation>
    <scope>NUCLEOTIDE SEQUENCE</scope>
    <source>
        <strain evidence="1">CPCC 202695</strain>
    </source>
</reference>
<evidence type="ECO:0000313" key="3">
    <source>
        <dbReference type="Proteomes" id="UP000199482"/>
    </source>
</evidence>
<dbReference type="Proteomes" id="UP000199482">
    <property type="component" value="Chromosome I"/>
</dbReference>
<proteinExistence type="predicted"/>
<dbReference type="EMBL" id="LT629755">
    <property type="protein sequence ID" value="SDR71937.1"/>
    <property type="molecule type" value="Genomic_DNA"/>
</dbReference>
<evidence type="ECO:0000313" key="2">
    <source>
        <dbReference type="EMBL" id="SDR71937.1"/>
    </source>
</evidence>
<evidence type="ECO:0000313" key="4">
    <source>
        <dbReference type="Proteomes" id="UP000893823"/>
    </source>
</evidence>
<evidence type="ECO:0000313" key="1">
    <source>
        <dbReference type="EMBL" id="MCP2367510.1"/>
    </source>
</evidence>
<name>A0A1H1LBY2_9MICO</name>
<dbReference type="STRING" id="589382.SAMN04489721_0075"/>
<organism evidence="2 3">
    <name type="scientific">Agromyces flavus</name>
    <dbReference type="NCBI Taxonomy" id="589382"/>
    <lineage>
        <taxon>Bacteria</taxon>
        <taxon>Bacillati</taxon>
        <taxon>Actinomycetota</taxon>
        <taxon>Actinomycetes</taxon>
        <taxon>Micrococcales</taxon>
        <taxon>Microbacteriaceae</taxon>
        <taxon>Agromyces</taxon>
    </lineage>
</organism>
<reference evidence="2" key="1">
    <citation type="submission" date="2016-10" db="EMBL/GenBank/DDBJ databases">
        <authorList>
            <person name="de Groot N.N."/>
        </authorList>
    </citation>
    <scope>NUCLEOTIDE SEQUENCE [LARGE SCALE GENOMIC DNA]</scope>
    <source>
        <strain evidence="2">CPCC 202695</strain>
    </source>
</reference>
<keyword evidence="4" id="KW-1185">Reference proteome</keyword>
<dbReference type="EMBL" id="SODL02000002">
    <property type="protein sequence ID" value="MCP2367510.1"/>
    <property type="molecule type" value="Genomic_DNA"/>
</dbReference>
<accession>A0A1H1LBY2</accession>
<gene>
    <name evidence="1" type="ORF">BCL57_001664</name>
    <name evidence="2" type="ORF">SAMN04489721_0075</name>
</gene>
<reference evidence="3" key="2">
    <citation type="submission" date="2016-10" db="EMBL/GenBank/DDBJ databases">
        <authorList>
            <person name="Varghese N."/>
            <person name="Submissions S."/>
        </authorList>
    </citation>
    <scope>NUCLEOTIDE SEQUENCE [LARGE SCALE GENOMIC DNA]</scope>
    <source>
        <strain evidence="3">CPCC 202695</strain>
    </source>
</reference>
<dbReference type="RefSeq" id="WP_092668326.1">
    <property type="nucleotide sequence ID" value="NZ_BMDN01000002.1"/>
</dbReference>
<protein>
    <submittedName>
        <fullName evidence="2">Uncharacterized protein</fullName>
    </submittedName>
</protein>
<dbReference type="Proteomes" id="UP000893823">
    <property type="component" value="Unassembled WGS sequence"/>
</dbReference>
<dbReference type="AlphaFoldDB" id="A0A1H1LBY2"/>